<proteinExistence type="predicted"/>
<reference evidence="3" key="1">
    <citation type="submission" date="2022-11" db="UniProtKB">
        <authorList>
            <consortium name="WormBaseParasite"/>
        </authorList>
    </citation>
    <scope>IDENTIFICATION</scope>
</reference>
<evidence type="ECO:0000256" key="1">
    <source>
        <dbReference type="SAM" id="MobiDB-lite"/>
    </source>
</evidence>
<name>A0A914Q432_9BILA</name>
<accession>A0A914Q432</accession>
<organism evidence="2 3">
    <name type="scientific">Panagrolaimus davidi</name>
    <dbReference type="NCBI Taxonomy" id="227884"/>
    <lineage>
        <taxon>Eukaryota</taxon>
        <taxon>Metazoa</taxon>
        <taxon>Ecdysozoa</taxon>
        <taxon>Nematoda</taxon>
        <taxon>Chromadorea</taxon>
        <taxon>Rhabditida</taxon>
        <taxon>Tylenchina</taxon>
        <taxon>Panagrolaimomorpha</taxon>
        <taxon>Panagrolaimoidea</taxon>
        <taxon>Panagrolaimidae</taxon>
        <taxon>Panagrolaimus</taxon>
    </lineage>
</organism>
<keyword evidence="2" id="KW-1185">Reference proteome</keyword>
<dbReference type="Proteomes" id="UP000887578">
    <property type="component" value="Unplaced"/>
</dbReference>
<protein>
    <submittedName>
        <fullName evidence="3">Uncharacterized protein</fullName>
    </submittedName>
</protein>
<dbReference type="AlphaFoldDB" id="A0A914Q432"/>
<dbReference type="WBParaSite" id="PDA_v2.g26016.t1">
    <property type="protein sequence ID" value="PDA_v2.g26016.t1"/>
    <property type="gene ID" value="PDA_v2.g26016"/>
</dbReference>
<feature type="region of interest" description="Disordered" evidence="1">
    <location>
        <begin position="28"/>
        <end position="70"/>
    </location>
</feature>
<feature type="compositionally biased region" description="Low complexity" evidence="1">
    <location>
        <begin position="28"/>
        <end position="44"/>
    </location>
</feature>
<evidence type="ECO:0000313" key="2">
    <source>
        <dbReference type="Proteomes" id="UP000887578"/>
    </source>
</evidence>
<evidence type="ECO:0000313" key="3">
    <source>
        <dbReference type="WBParaSite" id="PDA_v2.g26016.t1"/>
    </source>
</evidence>
<sequence length="70" mass="8301">MQPKQNNQLPAAYPVYYPPQMQQWYPSQQQPYPQYLPPQHQEQPIRNPPYPLGYPFHLPPGNPNNTNPFK</sequence>
<feature type="compositionally biased region" description="Pro residues" evidence="1">
    <location>
        <begin position="46"/>
        <end position="62"/>
    </location>
</feature>